<dbReference type="AlphaFoldDB" id="A0A0U1NMQ2"/>
<evidence type="ECO:0000256" key="1">
    <source>
        <dbReference type="ARBA" id="ARBA00022857"/>
    </source>
</evidence>
<accession>A0A0U1NMQ2</accession>
<evidence type="ECO:0000313" key="5">
    <source>
        <dbReference type="Proteomes" id="UP000048949"/>
    </source>
</evidence>
<dbReference type="NCBIfam" id="NF043036">
    <property type="entry name" value="ErythonDh"/>
    <property type="match status" value="1"/>
</dbReference>
<evidence type="ECO:0000259" key="3">
    <source>
        <dbReference type="Pfam" id="PF01370"/>
    </source>
</evidence>
<dbReference type="CDD" id="cd05238">
    <property type="entry name" value="Gne_like_SDR_e"/>
    <property type="match status" value="1"/>
</dbReference>
<dbReference type="OrthoDB" id="9801056at2"/>
<dbReference type="Pfam" id="PF01370">
    <property type="entry name" value="Epimerase"/>
    <property type="match status" value="1"/>
</dbReference>
<evidence type="ECO:0000256" key="2">
    <source>
        <dbReference type="ARBA" id="ARBA00023277"/>
    </source>
</evidence>
<name>A0A0U1NMQ2_9RHOB</name>
<dbReference type="Gene3D" id="3.40.50.720">
    <property type="entry name" value="NAD(P)-binding Rossmann-like Domain"/>
    <property type="match status" value="1"/>
</dbReference>
<gene>
    <name evidence="4" type="ORF">NIG5292_01823</name>
</gene>
<keyword evidence="2" id="KW-0119">Carbohydrate metabolism</keyword>
<dbReference type="InterPro" id="IPR001509">
    <property type="entry name" value="Epimerase_deHydtase"/>
</dbReference>
<dbReference type="Gene3D" id="3.90.25.10">
    <property type="entry name" value="UDP-galactose 4-epimerase, domain 1"/>
    <property type="match status" value="1"/>
</dbReference>
<protein>
    <submittedName>
        <fullName evidence="4">Putative epimerase/dehydratase</fullName>
    </submittedName>
</protein>
<evidence type="ECO:0000313" key="4">
    <source>
        <dbReference type="EMBL" id="CRK75769.1"/>
    </source>
</evidence>
<dbReference type="Proteomes" id="UP000048949">
    <property type="component" value="Unassembled WGS sequence"/>
</dbReference>
<dbReference type="InterPro" id="IPR036291">
    <property type="entry name" value="NAD(P)-bd_dom_sf"/>
</dbReference>
<dbReference type="STRING" id="282199.GCA_001049735_01822"/>
<dbReference type="RefSeq" id="WP_048599190.1">
    <property type="nucleotide sequence ID" value="NZ_CBFHGK010000004.1"/>
</dbReference>
<dbReference type="PANTHER" id="PTHR43103:SF3">
    <property type="entry name" value="ADP-L-GLYCERO-D-MANNO-HEPTOSE-6-EPIMERASE"/>
    <property type="match status" value="1"/>
</dbReference>
<dbReference type="EMBL" id="CVQV01000009">
    <property type="protein sequence ID" value="CRK75769.1"/>
    <property type="molecule type" value="Genomic_DNA"/>
</dbReference>
<keyword evidence="5" id="KW-1185">Reference proteome</keyword>
<dbReference type="SUPFAM" id="SSF51735">
    <property type="entry name" value="NAD(P)-binding Rossmann-fold domains"/>
    <property type="match status" value="1"/>
</dbReference>
<reference evidence="4 5" key="1">
    <citation type="submission" date="2015-04" db="EMBL/GenBank/DDBJ databases">
        <authorList>
            <person name="Syromyatnikov M.Y."/>
            <person name="Popov V.N."/>
        </authorList>
    </citation>
    <scope>NUCLEOTIDE SEQUENCE [LARGE SCALE GENOMIC DNA]</scope>
    <source>
        <strain evidence="4 5">CECT 5292</strain>
    </source>
</reference>
<sequence>MKVLILGAAGMLGRKLALHLQRVGRIQGHDISELVLADVIAPSQDGARCVEVNITDAGQVSALINERPDVIFHLAAIVSGEAEANFDKGYAINLGGTQNVLEAIRGQQAYCPRVVFASSLAIYGAPLPDVILDDTATLPLSSYGTQKSLGEMLVNDYTRKGFIDGVSLRLPTICIRPGAPNKAASGFYSSILREPLAGQEAVLPVAESLRHWFASPRAAVGFLAHGAEIDTAALGPRRALCLPGVSASVGEMLDALERVAGPKARALVRFEADAAVDAIVSTWPKAFDPQRALAHGFVAEASFDQIIQTHIEDELGGVLPSF</sequence>
<keyword evidence="1" id="KW-0521">NADP</keyword>
<dbReference type="InterPro" id="IPR050005">
    <property type="entry name" value="DenD"/>
</dbReference>
<organism evidence="4 5">
    <name type="scientific">Nereida ignava</name>
    <dbReference type="NCBI Taxonomy" id="282199"/>
    <lineage>
        <taxon>Bacteria</taxon>
        <taxon>Pseudomonadati</taxon>
        <taxon>Pseudomonadota</taxon>
        <taxon>Alphaproteobacteria</taxon>
        <taxon>Rhodobacterales</taxon>
        <taxon>Roseobacteraceae</taxon>
        <taxon>Nereida</taxon>
    </lineage>
</organism>
<feature type="domain" description="NAD-dependent epimerase/dehydratase" evidence="3">
    <location>
        <begin position="3"/>
        <end position="202"/>
    </location>
</feature>
<dbReference type="PANTHER" id="PTHR43103">
    <property type="entry name" value="NUCLEOSIDE-DIPHOSPHATE-SUGAR EPIMERASE"/>
    <property type="match status" value="1"/>
</dbReference>
<dbReference type="GO" id="GO:0016491">
    <property type="term" value="F:oxidoreductase activity"/>
    <property type="evidence" value="ECO:0007669"/>
    <property type="project" value="InterPro"/>
</dbReference>
<proteinExistence type="predicted"/>